<accession>A0A1I5US72</accession>
<evidence type="ECO:0000313" key="6">
    <source>
        <dbReference type="Proteomes" id="UP000183769"/>
    </source>
</evidence>
<dbReference type="OrthoDB" id="308244at2157"/>
<evidence type="ECO:0000256" key="4">
    <source>
        <dbReference type="SAM" id="MobiDB-lite"/>
    </source>
</evidence>
<evidence type="ECO:0000256" key="3">
    <source>
        <dbReference type="SAM" id="Coils"/>
    </source>
</evidence>
<dbReference type="EMBL" id="FOXI01000014">
    <property type="protein sequence ID" value="SFP97887.1"/>
    <property type="molecule type" value="Genomic_DNA"/>
</dbReference>
<dbReference type="SUPFAM" id="SSF52540">
    <property type="entry name" value="P-loop containing nucleoside triphosphate hydrolases"/>
    <property type="match status" value="1"/>
</dbReference>
<gene>
    <name evidence="5" type="ORF">SAMN05216277_11428</name>
</gene>
<evidence type="ECO:0000313" key="5">
    <source>
        <dbReference type="EMBL" id="SFP97887.1"/>
    </source>
</evidence>
<dbReference type="Gene3D" id="3.40.50.300">
    <property type="entry name" value="P-loop containing nucleotide triphosphate hydrolases"/>
    <property type="match status" value="2"/>
</dbReference>
<organism evidence="5 6">
    <name type="scientific">Halolamina pelagica</name>
    <dbReference type="NCBI Taxonomy" id="699431"/>
    <lineage>
        <taxon>Archaea</taxon>
        <taxon>Methanobacteriati</taxon>
        <taxon>Methanobacteriota</taxon>
        <taxon>Stenosarchaea group</taxon>
        <taxon>Halobacteria</taxon>
        <taxon>Halobacteriales</taxon>
        <taxon>Haloferacaceae</taxon>
    </lineage>
</organism>
<evidence type="ECO:0000256" key="2">
    <source>
        <dbReference type="ARBA" id="ARBA00049666"/>
    </source>
</evidence>
<name>A0A1I5US72_9EURY</name>
<dbReference type="AlphaFoldDB" id="A0A1I5US72"/>
<proteinExistence type="inferred from homology"/>
<feature type="coiled-coil region" evidence="3">
    <location>
        <begin position="412"/>
        <end position="528"/>
    </location>
</feature>
<comment type="similarity">
    <text evidence="2">Belongs to the Sph1/Sph2 family.</text>
</comment>
<evidence type="ECO:0008006" key="7">
    <source>
        <dbReference type="Google" id="ProtNLM"/>
    </source>
</evidence>
<protein>
    <recommendedName>
        <fullName evidence="7">Chromosome segregation protein</fullName>
    </recommendedName>
</protein>
<sequence length="689" mass="80933">MSSEDQIIKDILNEVENKPKFTEEDKEECRQLLENHYKDVSLDEELLHLDKASVQDFEAVENKEIPFGEQGTVLYGENLTGKTSFIEALEYNLIGLPDSDPKSSEFELTNLISNGKSTAHTNTYWNVNGDKYKIYRTLKWEGNSLTGYPRVTKSPEEGGEEEDRRDSQAKVSDLLGILPLEERLSERRWDLYRIMGLFFITSKDWRLFMDWNKASDMLDILFRVNLTNVINASENRMEEQYSVSEEARQASMYVEDRRKELKQERRELDDLENERDRISAKLTDKQDQLESVRHALREETEEGVDTDELQSQKSSLESKEANLQRQLTDKVNELAKVRRLINRYEDTDLKEDMDVVGDEVRNLMSVPEKCPICTNKVESEDRARLLEDHHCPLCRKEVPDKRLRVEKEHQAEESITAIQEKQQERLEDLEDQKEDIQFEIQSLEERIEATNEQIEQLEETLEEGEVADLIDEREELDREVRERKEKLTTIQAEIDTKEDRIEELEEEVEELEMLYEEYEQNNRKRQMLSSFNTIVQRKRDQEQRRLKNKLSDVMLELTDYFTDGTFSDVDDVVFQDKGRYTYEVHLEDGTVLDSTDPQGSTSEVVLHALLFHTAILKELSQSDRNLPLRLFVIDSAFGKEQDKYNTRAIANFLSELSNILSDYQVIISMAEIGIDTSPFEENYRFERFD</sequence>
<dbReference type="InterPro" id="IPR027417">
    <property type="entry name" value="P-loop_NTPase"/>
</dbReference>
<reference evidence="6" key="1">
    <citation type="submission" date="2016-10" db="EMBL/GenBank/DDBJ databases">
        <authorList>
            <person name="Varghese N."/>
            <person name="Submissions S."/>
        </authorList>
    </citation>
    <scope>NUCLEOTIDE SEQUENCE [LARGE SCALE GENOMIC DNA]</scope>
    <source>
        <strain evidence="6">CGMCC 1.10329</strain>
    </source>
</reference>
<evidence type="ECO:0000256" key="1">
    <source>
        <dbReference type="ARBA" id="ARBA00023054"/>
    </source>
</evidence>
<keyword evidence="6" id="KW-1185">Reference proteome</keyword>
<dbReference type="GeneID" id="34508923"/>
<feature type="region of interest" description="Disordered" evidence="4">
    <location>
        <begin position="149"/>
        <end position="168"/>
    </location>
</feature>
<dbReference type="Proteomes" id="UP000183769">
    <property type="component" value="Unassembled WGS sequence"/>
</dbReference>
<dbReference type="PANTHER" id="PTHR32114">
    <property type="entry name" value="ABC TRANSPORTER ABCH.3"/>
    <property type="match status" value="1"/>
</dbReference>
<feature type="compositionally biased region" description="Acidic residues" evidence="4">
    <location>
        <begin position="299"/>
        <end position="308"/>
    </location>
</feature>
<feature type="region of interest" description="Disordered" evidence="4">
    <location>
        <begin position="297"/>
        <end position="323"/>
    </location>
</feature>
<keyword evidence="1 3" id="KW-0175">Coiled coil</keyword>
<dbReference type="RefSeq" id="WP_074879666.1">
    <property type="nucleotide sequence ID" value="NZ_FOXI01000014.1"/>
</dbReference>
<dbReference type="PANTHER" id="PTHR32114:SF2">
    <property type="entry name" value="ABC TRANSPORTER ABCH.3"/>
    <property type="match status" value="1"/>
</dbReference>